<accession>A0AAE0YAL6</accession>
<dbReference type="Proteomes" id="UP001283361">
    <property type="component" value="Unassembled WGS sequence"/>
</dbReference>
<dbReference type="AlphaFoldDB" id="A0AAE0YAL6"/>
<protein>
    <submittedName>
        <fullName evidence="1">Uncharacterized protein</fullName>
    </submittedName>
</protein>
<name>A0AAE0YAL6_9GAST</name>
<gene>
    <name evidence="1" type="ORF">RRG08_009900</name>
</gene>
<keyword evidence="2" id="KW-1185">Reference proteome</keyword>
<comment type="caution">
    <text evidence="1">The sequence shown here is derived from an EMBL/GenBank/DDBJ whole genome shotgun (WGS) entry which is preliminary data.</text>
</comment>
<proteinExistence type="predicted"/>
<sequence>MEVENIVSYYGTTEDVAETQATYRPMRMTRAINLCPDVRSSNIAGSLPLTDYDRGHNKVRLEMLTCISITPRRLIAYS</sequence>
<reference evidence="1" key="1">
    <citation type="journal article" date="2023" name="G3 (Bethesda)">
        <title>A reference genome for the long-term kleptoplast-retaining sea slug Elysia crispata morphotype clarki.</title>
        <authorList>
            <person name="Eastman K.E."/>
            <person name="Pendleton A.L."/>
            <person name="Shaikh M.A."/>
            <person name="Suttiyut T."/>
            <person name="Ogas R."/>
            <person name="Tomko P."/>
            <person name="Gavelis G."/>
            <person name="Widhalm J.R."/>
            <person name="Wisecaver J.H."/>
        </authorList>
    </citation>
    <scope>NUCLEOTIDE SEQUENCE</scope>
    <source>
        <strain evidence="1">ECLA1</strain>
    </source>
</reference>
<organism evidence="1 2">
    <name type="scientific">Elysia crispata</name>
    <name type="common">lettuce slug</name>
    <dbReference type="NCBI Taxonomy" id="231223"/>
    <lineage>
        <taxon>Eukaryota</taxon>
        <taxon>Metazoa</taxon>
        <taxon>Spiralia</taxon>
        <taxon>Lophotrochozoa</taxon>
        <taxon>Mollusca</taxon>
        <taxon>Gastropoda</taxon>
        <taxon>Heterobranchia</taxon>
        <taxon>Euthyneura</taxon>
        <taxon>Panpulmonata</taxon>
        <taxon>Sacoglossa</taxon>
        <taxon>Placobranchoidea</taxon>
        <taxon>Plakobranchidae</taxon>
        <taxon>Elysia</taxon>
    </lineage>
</organism>
<evidence type="ECO:0000313" key="2">
    <source>
        <dbReference type="Proteomes" id="UP001283361"/>
    </source>
</evidence>
<evidence type="ECO:0000313" key="1">
    <source>
        <dbReference type="EMBL" id="KAK3737267.1"/>
    </source>
</evidence>
<dbReference type="EMBL" id="JAWDGP010006661">
    <property type="protein sequence ID" value="KAK3737267.1"/>
    <property type="molecule type" value="Genomic_DNA"/>
</dbReference>